<evidence type="ECO:0000313" key="1">
    <source>
        <dbReference type="EMBL" id="CUI15484.1"/>
    </source>
</evidence>
<dbReference type="Proteomes" id="UP000051952">
    <property type="component" value="Unassembled WGS sequence"/>
</dbReference>
<keyword evidence="2" id="KW-1185">Reference proteome</keyword>
<dbReference type="AlphaFoldDB" id="A0A0S4KIG3"/>
<name>A0A0S4KIG3_BODSA</name>
<proteinExistence type="predicted"/>
<sequence>MHVVLHPPVHHTRVPSTVKSCLLPCSQKAHLSVSDTVVHSVDSAVAEIESTKHEVDSVTDARKSIASVTAERSHLGDEGLLAFCDIFRRKYSVHFQSLAVINLSFCSLSLRAWTQFQPLITDSDLPCLNVLHLVGNFRKDFGIDCYAHGPKRDSIELLASFMSGVARTWLDHRNLHTVTVDPWLETNAFHDAKNSRLQKKPARAAAAFRASSSISLRGGPRTSIIGRDRVHRGSVFEISQSRVSQSLFDAANRTQFDNEGRDEDDPEAKASAARVAAAQQELVELQVTEHKKREKLYRVEEVSRVHILGESGVHMERMIRTRSHRVKAMEELEDEVRIMLVQREADSRRKLYAKW</sequence>
<gene>
    <name evidence="1" type="ORF">BSAL_44240</name>
</gene>
<dbReference type="VEuPathDB" id="TriTrypDB:BSAL_44240"/>
<evidence type="ECO:0000313" key="2">
    <source>
        <dbReference type="Proteomes" id="UP000051952"/>
    </source>
</evidence>
<accession>A0A0S4KIG3</accession>
<dbReference type="EMBL" id="CYKH01002183">
    <property type="protein sequence ID" value="CUI15484.1"/>
    <property type="molecule type" value="Genomic_DNA"/>
</dbReference>
<organism evidence="1 2">
    <name type="scientific">Bodo saltans</name>
    <name type="common">Flagellated protozoan</name>
    <dbReference type="NCBI Taxonomy" id="75058"/>
    <lineage>
        <taxon>Eukaryota</taxon>
        <taxon>Discoba</taxon>
        <taxon>Euglenozoa</taxon>
        <taxon>Kinetoplastea</taxon>
        <taxon>Metakinetoplastina</taxon>
        <taxon>Eubodonida</taxon>
        <taxon>Bodonidae</taxon>
        <taxon>Bodo</taxon>
    </lineage>
</organism>
<protein>
    <submittedName>
        <fullName evidence="1">Uncharacterized protein</fullName>
    </submittedName>
</protein>
<reference evidence="2" key="1">
    <citation type="submission" date="2015-09" db="EMBL/GenBank/DDBJ databases">
        <authorList>
            <consortium name="Pathogen Informatics"/>
        </authorList>
    </citation>
    <scope>NUCLEOTIDE SEQUENCE [LARGE SCALE GENOMIC DNA]</scope>
    <source>
        <strain evidence="2">Lake Konstanz</strain>
    </source>
</reference>